<accession>A0ABS2QBT7</accession>
<organism evidence="1 2">
    <name type="scientific">Sporolactobacillus spathodeae</name>
    <dbReference type="NCBI Taxonomy" id="1465502"/>
    <lineage>
        <taxon>Bacteria</taxon>
        <taxon>Bacillati</taxon>
        <taxon>Bacillota</taxon>
        <taxon>Bacilli</taxon>
        <taxon>Bacillales</taxon>
        <taxon>Sporolactobacillaceae</taxon>
        <taxon>Sporolactobacillus</taxon>
    </lineage>
</organism>
<proteinExistence type="predicted"/>
<dbReference type="RefSeq" id="WP_205007438.1">
    <property type="nucleotide sequence ID" value="NZ_CBCRXA010000026.1"/>
</dbReference>
<name>A0ABS2QBT7_9BACL</name>
<protein>
    <submittedName>
        <fullName evidence="1">Small secreted protein</fullName>
    </submittedName>
</protein>
<gene>
    <name evidence="1" type="ORF">JOC27_002353</name>
</gene>
<comment type="caution">
    <text evidence="1">The sequence shown here is derived from an EMBL/GenBank/DDBJ whole genome shotgun (WGS) entry which is preliminary data.</text>
</comment>
<reference evidence="1 2" key="1">
    <citation type="submission" date="2021-01" db="EMBL/GenBank/DDBJ databases">
        <title>Genomic Encyclopedia of Type Strains, Phase IV (KMG-IV): sequencing the most valuable type-strain genomes for metagenomic binning, comparative biology and taxonomic classification.</title>
        <authorList>
            <person name="Goeker M."/>
        </authorList>
    </citation>
    <scope>NUCLEOTIDE SEQUENCE [LARGE SCALE GENOMIC DNA]</scope>
    <source>
        <strain evidence="1 2">DSM 100968</strain>
    </source>
</reference>
<dbReference type="EMBL" id="JAFBEV010000026">
    <property type="protein sequence ID" value="MBM7658890.1"/>
    <property type="molecule type" value="Genomic_DNA"/>
</dbReference>
<evidence type="ECO:0000313" key="1">
    <source>
        <dbReference type="EMBL" id="MBM7658890.1"/>
    </source>
</evidence>
<evidence type="ECO:0000313" key="2">
    <source>
        <dbReference type="Proteomes" id="UP000823201"/>
    </source>
</evidence>
<dbReference type="Proteomes" id="UP000823201">
    <property type="component" value="Unassembled WGS sequence"/>
</dbReference>
<sequence length="108" mass="11700">MTKQQGALIVTACVAGFTAGWIVQFATGKSGRLLSSEKVLRRVKKTVRESLPVDGAWIVMNPRTQSKGGLSSKVYQGGLTVTAEHQTTHYDFTADARTGTLIDFQAQQ</sequence>
<keyword evidence="2" id="KW-1185">Reference proteome</keyword>